<name>A0ABM8A9B3_9DEIO</name>
<dbReference type="RefSeq" id="WP_264776219.1">
    <property type="nucleotide sequence ID" value="NZ_AP026560.1"/>
</dbReference>
<proteinExistence type="predicted"/>
<dbReference type="EMBL" id="AP026560">
    <property type="protein sequence ID" value="BDP40356.1"/>
    <property type="molecule type" value="Genomic_DNA"/>
</dbReference>
<reference evidence="1" key="1">
    <citation type="submission" date="2022-07" db="EMBL/GenBank/DDBJ databases">
        <title>Complete Genome Sequence of the Radioresistant Bacterium Deinococcus aetherius ST0316, Isolated from the Air Dust collected in Lower Stratosphere above Japan.</title>
        <authorList>
            <person name="Satoh K."/>
            <person name="Hagiwara K."/>
            <person name="Katsumata K."/>
            <person name="Kubo A."/>
            <person name="Yokobori S."/>
            <person name="Yamagishi A."/>
            <person name="Oono Y."/>
            <person name="Narumi I."/>
        </authorList>
    </citation>
    <scope>NUCLEOTIDE SEQUENCE</scope>
    <source>
        <strain evidence="1">ST0316</strain>
    </source>
</reference>
<protein>
    <submittedName>
        <fullName evidence="1">Uncharacterized protein</fullName>
    </submittedName>
</protein>
<dbReference type="Proteomes" id="UP001064971">
    <property type="component" value="Chromosome"/>
</dbReference>
<gene>
    <name evidence="1" type="ORF">DAETH_03250</name>
</gene>
<accession>A0ABM8A9B3</accession>
<keyword evidence="2" id="KW-1185">Reference proteome</keyword>
<sequence>MIGMERKMGMEMRIGLGDHAAHLPYRRTAPLAELGLPELLEETRATRAGTLDLLGRVLAAPPSVRVWTFGEEAEPAVYLLALRGRLERLATVVREARLGTDTPG</sequence>
<evidence type="ECO:0000313" key="2">
    <source>
        <dbReference type="Proteomes" id="UP001064971"/>
    </source>
</evidence>
<organism evidence="1 2">
    <name type="scientific">Deinococcus aetherius</name>
    <dbReference type="NCBI Taxonomy" id="200252"/>
    <lineage>
        <taxon>Bacteria</taxon>
        <taxon>Thermotogati</taxon>
        <taxon>Deinococcota</taxon>
        <taxon>Deinococci</taxon>
        <taxon>Deinococcales</taxon>
        <taxon>Deinococcaceae</taxon>
        <taxon>Deinococcus</taxon>
    </lineage>
</organism>
<evidence type="ECO:0000313" key="1">
    <source>
        <dbReference type="EMBL" id="BDP40356.1"/>
    </source>
</evidence>